<protein>
    <submittedName>
        <fullName evidence="1">Uncharacterized protein</fullName>
    </submittedName>
</protein>
<reference evidence="1 2" key="1">
    <citation type="submission" date="2016-02" db="EMBL/GenBank/DDBJ databases">
        <authorList>
            <person name="Teng J.L."/>
            <person name="Tang Y."/>
            <person name="Huang Y."/>
            <person name="Guo F."/>
            <person name="Wei W."/>
            <person name="Chen J.H."/>
            <person name="Wong S.Y."/>
            <person name="Lau S.K."/>
            <person name="Woo P.C."/>
        </authorList>
    </citation>
    <scope>NUCLEOTIDE SEQUENCE [LARGE SCALE GENOMIC DNA]</scope>
    <source>
        <strain evidence="1 2">JCM 13375</strain>
    </source>
</reference>
<dbReference type="EMBL" id="LSRE01000002">
    <property type="protein sequence ID" value="KXP00869.1"/>
    <property type="molecule type" value="Genomic_DNA"/>
</dbReference>
<evidence type="ECO:0000313" key="1">
    <source>
        <dbReference type="EMBL" id="KXP00869.1"/>
    </source>
</evidence>
<name>A0A137ZRU0_9ACTN</name>
<accession>A0A137ZRU0</accession>
<organism evidence="1 2">
    <name type="scientific">Tsukamurella pseudospumae</name>
    <dbReference type="NCBI Taxonomy" id="239498"/>
    <lineage>
        <taxon>Bacteria</taxon>
        <taxon>Bacillati</taxon>
        <taxon>Actinomycetota</taxon>
        <taxon>Actinomycetes</taxon>
        <taxon>Mycobacteriales</taxon>
        <taxon>Tsukamurellaceae</taxon>
        <taxon>Tsukamurella</taxon>
    </lineage>
</organism>
<comment type="caution">
    <text evidence="1">The sequence shown here is derived from an EMBL/GenBank/DDBJ whole genome shotgun (WGS) entry which is preliminary data.</text>
</comment>
<proteinExistence type="predicted"/>
<evidence type="ECO:0000313" key="2">
    <source>
        <dbReference type="Proteomes" id="UP000070409"/>
    </source>
</evidence>
<dbReference type="Proteomes" id="UP000070409">
    <property type="component" value="Unassembled WGS sequence"/>
</dbReference>
<gene>
    <name evidence="1" type="ORF">AXK61_12735</name>
</gene>
<dbReference type="RefSeq" id="WP_068743624.1">
    <property type="nucleotide sequence ID" value="NZ_LSRE01000002.1"/>
</dbReference>
<sequence>MIHHRIGTVVRVLRLDPGQVQHMPAPGVAVFGIVKAGPVNGLYAVLLMTNEVVHIPAQHLTTTKD</sequence>
<keyword evidence="2" id="KW-1185">Reference proteome</keyword>